<evidence type="ECO:0000313" key="2">
    <source>
        <dbReference type="Proteomes" id="UP000799755"/>
    </source>
</evidence>
<keyword evidence="2" id="KW-1185">Reference proteome</keyword>
<dbReference type="EMBL" id="MU003492">
    <property type="protein sequence ID" value="KAF2477615.1"/>
    <property type="molecule type" value="Genomic_DNA"/>
</dbReference>
<name>A0ACB6REY9_9PLEO</name>
<sequence length="674" mass="75847">MELERRWRFVCYDNFRSLARARFELECKAEEVFVVFETIDRGICLTWSNWTPKPPFLPILSAFLGSFGLVLFNSHTFKTIIVHSSILLYASLVTLITTPLPSSLSIRLKPTQTAPHKMDFQFSTNPVQSAGIPSVEMSHLITVLGVFGAIICLHWQQIVDSIQLLLEPPALTPPPQNGEKNFDKKEEVEKETEKGGYKGLIKKESNILAAVVGVKHFLPIRATRDIDAKPKESKEAIKEEEIKKDAEQEETKDMIQKIVGISAGTLNDRKPKGSPTATEDMADTKEPNGIFEEALLKGWIGKKANEKLAAESPTTQSHSTQTRENTVAEESVKDFNEPRMNKKLIHSSNNAPQAVGAHHELHLKPLPSIPQESWAHKVRAKTISHRQNGNKGDSSEGDAAKTNAVSTPASLDLFAVVYHENKLGASVPVSMEKINDHQRARGISIIHRQAVPSCDMPACTTNVRRQQRVNFHGSRRHIATFPFSSHQTPLTPSLYELARNVVKRKVFQIERKKDRDKIPLWQPRMLLPVEMKGCFRYWIVATVENCMWLRRSLTFKPCTNPSTLIIAITITATHQELQNPPADRFEYQSTSAFYLYMQSSHPTLIWPANALAKDSLAGKGKIWGRTKAVKAKPAQSASQQDIPNIHPSMDNRSTSRTPRNEEEMSTQSQKQKRK</sequence>
<proteinExistence type="predicted"/>
<reference evidence="1" key="1">
    <citation type="journal article" date="2020" name="Stud. Mycol.">
        <title>101 Dothideomycetes genomes: a test case for predicting lifestyles and emergence of pathogens.</title>
        <authorList>
            <person name="Haridas S."/>
            <person name="Albert R."/>
            <person name="Binder M."/>
            <person name="Bloem J."/>
            <person name="Labutti K."/>
            <person name="Salamov A."/>
            <person name="Andreopoulos B."/>
            <person name="Baker S."/>
            <person name="Barry K."/>
            <person name="Bills G."/>
            <person name="Bluhm B."/>
            <person name="Cannon C."/>
            <person name="Castanera R."/>
            <person name="Culley D."/>
            <person name="Daum C."/>
            <person name="Ezra D."/>
            <person name="Gonzalez J."/>
            <person name="Henrissat B."/>
            <person name="Kuo A."/>
            <person name="Liang C."/>
            <person name="Lipzen A."/>
            <person name="Lutzoni F."/>
            <person name="Magnuson J."/>
            <person name="Mondo S."/>
            <person name="Nolan M."/>
            <person name="Ohm R."/>
            <person name="Pangilinan J."/>
            <person name="Park H.-J."/>
            <person name="Ramirez L."/>
            <person name="Alfaro M."/>
            <person name="Sun H."/>
            <person name="Tritt A."/>
            <person name="Yoshinaga Y."/>
            <person name="Zwiers L.-H."/>
            <person name="Turgeon B."/>
            <person name="Goodwin S."/>
            <person name="Spatafora J."/>
            <person name="Crous P."/>
            <person name="Grigoriev I."/>
        </authorList>
    </citation>
    <scope>NUCLEOTIDE SEQUENCE</scope>
    <source>
        <strain evidence="1">ATCC 200398</strain>
    </source>
</reference>
<gene>
    <name evidence="1" type="ORF">BDR25DRAFT_347949</name>
</gene>
<comment type="caution">
    <text evidence="1">The sequence shown here is derived from an EMBL/GenBank/DDBJ whole genome shotgun (WGS) entry which is preliminary data.</text>
</comment>
<accession>A0ACB6REY9</accession>
<organism evidence="1 2">
    <name type="scientific">Lindgomyces ingoldianus</name>
    <dbReference type="NCBI Taxonomy" id="673940"/>
    <lineage>
        <taxon>Eukaryota</taxon>
        <taxon>Fungi</taxon>
        <taxon>Dikarya</taxon>
        <taxon>Ascomycota</taxon>
        <taxon>Pezizomycotina</taxon>
        <taxon>Dothideomycetes</taxon>
        <taxon>Pleosporomycetidae</taxon>
        <taxon>Pleosporales</taxon>
        <taxon>Lindgomycetaceae</taxon>
        <taxon>Lindgomyces</taxon>
    </lineage>
</organism>
<protein>
    <submittedName>
        <fullName evidence="1">Uncharacterized protein</fullName>
    </submittedName>
</protein>
<dbReference type="Proteomes" id="UP000799755">
    <property type="component" value="Unassembled WGS sequence"/>
</dbReference>
<evidence type="ECO:0000313" key="1">
    <source>
        <dbReference type="EMBL" id="KAF2477615.1"/>
    </source>
</evidence>